<dbReference type="Proteomes" id="UP000033115">
    <property type="component" value="Chromosome"/>
</dbReference>
<sequence>MKKRIAFSLMAFVVVALAAYKIIDTIKIDKTSNISITSEKQGKKLSFSVIKGQEYLHKFHINSFISIKTPPQFAIWIEDLNGNYVDTIYATSKIVNQNWSRSPGDSEQGGKIKREEALPYWTHKRGNNKINPDTMSSATPKGSSVISSKINEKQGEYIIFAEVNMSTDFNEYYPKNAEQGKDNYSGGPWGSGQPALIYSSKINLNSINKIYDLKLIGHSSPDGSDGNLYEDLSKVTTAKNIINKITVQIK</sequence>
<dbReference type="RefSeq" id="WP_026366481.1">
    <property type="nucleotide sequence ID" value="NZ_CP009933.1"/>
</dbReference>
<protein>
    <recommendedName>
        <fullName evidence="4">DUF2271 domain-containing protein</fullName>
    </recommendedName>
</protein>
<feature type="compositionally biased region" description="Polar residues" evidence="1">
    <location>
        <begin position="128"/>
        <end position="144"/>
    </location>
</feature>
<dbReference type="EMBL" id="CP009933">
    <property type="protein sequence ID" value="AKA72292.1"/>
    <property type="molecule type" value="Genomic_DNA"/>
</dbReference>
<name>A0A0E3JSE0_CLOSL</name>
<gene>
    <name evidence="2" type="ORF">CSCA_5167</name>
</gene>
<dbReference type="STRING" id="1548.CSCA_5167"/>
<evidence type="ECO:0000256" key="1">
    <source>
        <dbReference type="SAM" id="MobiDB-lite"/>
    </source>
</evidence>
<dbReference type="KEGG" id="csq:CSCA_5167"/>
<keyword evidence="3" id="KW-1185">Reference proteome</keyword>
<organism evidence="2 3">
    <name type="scientific">Clostridium scatologenes</name>
    <dbReference type="NCBI Taxonomy" id="1548"/>
    <lineage>
        <taxon>Bacteria</taxon>
        <taxon>Bacillati</taxon>
        <taxon>Bacillota</taxon>
        <taxon>Clostridia</taxon>
        <taxon>Eubacteriales</taxon>
        <taxon>Clostridiaceae</taxon>
        <taxon>Clostridium</taxon>
    </lineage>
</organism>
<evidence type="ECO:0008006" key="4">
    <source>
        <dbReference type="Google" id="ProtNLM"/>
    </source>
</evidence>
<evidence type="ECO:0000313" key="2">
    <source>
        <dbReference type="EMBL" id="AKA72292.1"/>
    </source>
</evidence>
<evidence type="ECO:0000313" key="3">
    <source>
        <dbReference type="Proteomes" id="UP000033115"/>
    </source>
</evidence>
<reference evidence="2 3" key="1">
    <citation type="journal article" date="2015" name="J. Biotechnol.">
        <title>Complete genome sequence of a malodorant-producing acetogen, Clostridium scatologenes ATCC 25775(T).</title>
        <authorList>
            <person name="Zhu Z."/>
            <person name="Guo T."/>
            <person name="Zheng H."/>
            <person name="Song T."/>
            <person name="Ouyang P."/>
            <person name="Xie J."/>
        </authorList>
    </citation>
    <scope>NUCLEOTIDE SEQUENCE [LARGE SCALE GENOMIC DNA]</scope>
    <source>
        <strain evidence="2 3">ATCC 25775</strain>
    </source>
</reference>
<proteinExistence type="predicted"/>
<feature type="region of interest" description="Disordered" evidence="1">
    <location>
        <begin position="124"/>
        <end position="144"/>
    </location>
</feature>
<accession>A0A0E3JSE0</accession>
<dbReference type="HOGENOM" id="CLU_100962_0_0_9"/>
<dbReference type="AlphaFoldDB" id="A0A0E3JSE0"/>